<dbReference type="EMBL" id="DVHN01000117">
    <property type="protein sequence ID" value="HIR89070.1"/>
    <property type="molecule type" value="Genomic_DNA"/>
</dbReference>
<organism evidence="2 3">
    <name type="scientific">Candidatus Fimimorpha faecalis</name>
    <dbReference type="NCBI Taxonomy" id="2840824"/>
    <lineage>
        <taxon>Bacteria</taxon>
        <taxon>Bacillati</taxon>
        <taxon>Bacillota</taxon>
        <taxon>Clostridia</taxon>
        <taxon>Eubacteriales</taxon>
        <taxon>Candidatus Fimimorpha</taxon>
    </lineage>
</organism>
<evidence type="ECO:0000313" key="3">
    <source>
        <dbReference type="Proteomes" id="UP000824201"/>
    </source>
</evidence>
<evidence type="ECO:0000256" key="1">
    <source>
        <dbReference type="SAM" id="MobiDB-lite"/>
    </source>
</evidence>
<feature type="region of interest" description="Disordered" evidence="1">
    <location>
        <begin position="116"/>
        <end position="151"/>
    </location>
</feature>
<comment type="caution">
    <text evidence="2">The sequence shown here is derived from an EMBL/GenBank/DDBJ whole genome shotgun (WGS) entry which is preliminary data.</text>
</comment>
<sequence length="180" mass="22101">MERPFYRPRILYAPYPFHMMQEEYSQSPSYMSWPMMQYPPTVVDEDSEIEFWKEMYPDKMKKIQNYVEETCDKLDYDGSAMYDECPDKVTLYRISTMIYDMLMDDEEFQMEIGEDEMEPEMDDEMEESLESSQLKGKRPPKPRPPKKPHNPWLKDIIDVLLFEEMHRRRWGRKNYRGRNW</sequence>
<dbReference type="Proteomes" id="UP000824201">
    <property type="component" value="Unassembled WGS sequence"/>
</dbReference>
<gene>
    <name evidence="2" type="ORF">IAC96_08990</name>
</gene>
<proteinExistence type="predicted"/>
<feature type="compositionally biased region" description="Acidic residues" evidence="1">
    <location>
        <begin position="116"/>
        <end position="129"/>
    </location>
</feature>
<reference evidence="2" key="1">
    <citation type="submission" date="2020-10" db="EMBL/GenBank/DDBJ databases">
        <authorList>
            <person name="Gilroy R."/>
        </authorList>
    </citation>
    <scope>NUCLEOTIDE SEQUENCE</scope>
    <source>
        <strain evidence="2">ChiW13-3771</strain>
    </source>
</reference>
<evidence type="ECO:0000313" key="2">
    <source>
        <dbReference type="EMBL" id="HIR89070.1"/>
    </source>
</evidence>
<reference evidence="2" key="2">
    <citation type="journal article" date="2021" name="PeerJ">
        <title>Extensive microbial diversity within the chicken gut microbiome revealed by metagenomics and culture.</title>
        <authorList>
            <person name="Gilroy R."/>
            <person name="Ravi A."/>
            <person name="Getino M."/>
            <person name="Pursley I."/>
            <person name="Horton D.L."/>
            <person name="Alikhan N.F."/>
            <person name="Baker D."/>
            <person name="Gharbi K."/>
            <person name="Hall N."/>
            <person name="Watson M."/>
            <person name="Adriaenssens E.M."/>
            <person name="Foster-Nyarko E."/>
            <person name="Jarju S."/>
            <person name="Secka A."/>
            <person name="Antonio M."/>
            <person name="Oren A."/>
            <person name="Chaudhuri R.R."/>
            <person name="La Ragione R."/>
            <person name="Hildebrand F."/>
            <person name="Pallen M.J."/>
        </authorList>
    </citation>
    <scope>NUCLEOTIDE SEQUENCE</scope>
    <source>
        <strain evidence="2">ChiW13-3771</strain>
    </source>
</reference>
<accession>A0A9D1JDQ8</accession>
<feature type="compositionally biased region" description="Basic residues" evidence="1">
    <location>
        <begin position="135"/>
        <end position="149"/>
    </location>
</feature>
<dbReference type="AlphaFoldDB" id="A0A9D1JDQ8"/>
<name>A0A9D1JDQ8_9FIRM</name>
<protein>
    <submittedName>
        <fullName evidence="2">Uncharacterized protein</fullName>
    </submittedName>
</protein>